<proteinExistence type="predicted"/>
<name>A0A084IG75_SALHC</name>
<evidence type="ECO:0000259" key="1">
    <source>
        <dbReference type="Pfam" id="PF01408"/>
    </source>
</evidence>
<dbReference type="InterPro" id="IPR036291">
    <property type="entry name" value="NAD(P)-bd_dom_sf"/>
</dbReference>
<dbReference type="InterPro" id="IPR050463">
    <property type="entry name" value="Gfo/Idh/MocA_oxidrdct_glycsds"/>
</dbReference>
<dbReference type="PANTHER" id="PTHR43818:SF7">
    <property type="entry name" value="DEHYDROGENASE"/>
    <property type="match status" value="1"/>
</dbReference>
<dbReference type="Pfam" id="PF01408">
    <property type="entry name" value="GFO_IDH_MocA"/>
    <property type="match status" value="1"/>
</dbReference>
<accession>A0A084IG75</accession>
<dbReference type="EMBL" id="APNK01000061">
    <property type="protein sequence ID" value="KEZ75709.1"/>
    <property type="molecule type" value="Genomic_DNA"/>
</dbReference>
<dbReference type="PANTHER" id="PTHR43818">
    <property type="entry name" value="BCDNA.GH03377"/>
    <property type="match status" value="1"/>
</dbReference>
<organism evidence="2 3">
    <name type="scientific">Salinisphaera hydrothermalis (strain C41B8)</name>
    <dbReference type="NCBI Taxonomy" id="1304275"/>
    <lineage>
        <taxon>Bacteria</taxon>
        <taxon>Pseudomonadati</taxon>
        <taxon>Pseudomonadota</taxon>
        <taxon>Gammaproteobacteria</taxon>
        <taxon>Salinisphaerales</taxon>
        <taxon>Salinisphaeraceae</taxon>
        <taxon>Salinisphaera</taxon>
    </lineage>
</organism>
<comment type="caution">
    <text evidence="2">The sequence shown here is derived from an EMBL/GenBank/DDBJ whole genome shotgun (WGS) entry which is preliminary data.</text>
</comment>
<sequence>MTTRIALIGFGKIARDQHQPALAAHEGFDLVATVDPQLTADATSTPASFTDFDALLASDVEVDAVALCVPPQHRFAVACQAIEAGLHVLLEKPPGITLSEVADLEQRAATAGTVLYASWHSRHAPAIEAAREWLLPQTVTAVEIDWCEDVKVFHPGQAWIWEPGGLGVFDPGINALSIATHILLRPFALREATLDVPGNCATPIAARLAFVDTNGAPVDAIMDWRHEGPPRWQIRVVTDAGELRLEEGGGRLSIDGDVRIDEDKDEYGGVYDRFASLIQEQRSEVDLRPFTHVADAFMLGRRRTVEDFHE</sequence>
<dbReference type="PATRIC" id="fig|1304275.5.peg.3810"/>
<keyword evidence="3" id="KW-1185">Reference proteome</keyword>
<dbReference type="RefSeq" id="WP_037341745.1">
    <property type="nucleotide sequence ID" value="NZ_APNK01000061.1"/>
</dbReference>
<dbReference type="SUPFAM" id="SSF51735">
    <property type="entry name" value="NAD(P)-binding Rossmann-fold domains"/>
    <property type="match status" value="1"/>
</dbReference>
<dbReference type="STRING" id="1304275.C41B8_18667"/>
<dbReference type="OrthoDB" id="9813657at2"/>
<evidence type="ECO:0000313" key="2">
    <source>
        <dbReference type="EMBL" id="KEZ75709.1"/>
    </source>
</evidence>
<dbReference type="GO" id="GO:0000166">
    <property type="term" value="F:nucleotide binding"/>
    <property type="evidence" value="ECO:0007669"/>
    <property type="project" value="InterPro"/>
</dbReference>
<reference evidence="2 3" key="1">
    <citation type="submission" date="2013-03" db="EMBL/GenBank/DDBJ databases">
        <title>Salinisphaera hydrothermalis C41B8 Genome Sequencing.</title>
        <authorList>
            <person name="Li C."/>
            <person name="Lai Q."/>
            <person name="Shao Z."/>
        </authorList>
    </citation>
    <scope>NUCLEOTIDE SEQUENCE [LARGE SCALE GENOMIC DNA]</scope>
    <source>
        <strain evidence="2 3">C41B8</strain>
    </source>
</reference>
<evidence type="ECO:0000313" key="3">
    <source>
        <dbReference type="Proteomes" id="UP000028302"/>
    </source>
</evidence>
<dbReference type="eggNOG" id="COG0673">
    <property type="taxonomic scope" value="Bacteria"/>
</dbReference>
<dbReference type="AlphaFoldDB" id="A0A084IG75"/>
<dbReference type="Proteomes" id="UP000028302">
    <property type="component" value="Unassembled WGS sequence"/>
</dbReference>
<feature type="domain" description="Gfo/Idh/MocA-like oxidoreductase N-terminal" evidence="1">
    <location>
        <begin position="4"/>
        <end position="115"/>
    </location>
</feature>
<dbReference type="Gene3D" id="3.40.50.720">
    <property type="entry name" value="NAD(P)-binding Rossmann-like Domain"/>
    <property type="match status" value="1"/>
</dbReference>
<dbReference type="Gene3D" id="3.30.360.10">
    <property type="entry name" value="Dihydrodipicolinate Reductase, domain 2"/>
    <property type="match status" value="1"/>
</dbReference>
<gene>
    <name evidence="2" type="ORF">C41B8_18667</name>
</gene>
<protein>
    <submittedName>
        <fullName evidence="2">Galactose 1-dehydrogenase</fullName>
    </submittedName>
</protein>
<dbReference type="InterPro" id="IPR000683">
    <property type="entry name" value="Gfo/Idh/MocA-like_OxRdtase_N"/>
</dbReference>